<feature type="compositionally biased region" description="Polar residues" evidence="1">
    <location>
        <begin position="121"/>
        <end position="140"/>
    </location>
</feature>
<name>A0A8S2W4U3_9BILA</name>
<proteinExistence type="predicted"/>
<dbReference type="AlphaFoldDB" id="A0A8S2W4U3"/>
<accession>A0A8S2W4U3</accession>
<organism evidence="2 3">
    <name type="scientific">Didymodactylos carnosus</name>
    <dbReference type="NCBI Taxonomy" id="1234261"/>
    <lineage>
        <taxon>Eukaryota</taxon>
        <taxon>Metazoa</taxon>
        <taxon>Spiralia</taxon>
        <taxon>Gnathifera</taxon>
        <taxon>Rotifera</taxon>
        <taxon>Eurotatoria</taxon>
        <taxon>Bdelloidea</taxon>
        <taxon>Philodinida</taxon>
        <taxon>Philodinidae</taxon>
        <taxon>Didymodactylos</taxon>
    </lineage>
</organism>
<dbReference type="EMBL" id="CAJOBC010093646">
    <property type="protein sequence ID" value="CAF4418754.1"/>
    <property type="molecule type" value="Genomic_DNA"/>
</dbReference>
<sequence length="604" mass="70159">MATPQGYRTASVVQNASSLLYGTFNMGTGQFFPDSTPLQENFRLQHQVPVQYPIHPSQTPSPYISNGITSGVFISDTNQQLQQQQQCGATTNKQSESSTSLLSRQYQTIDEEINMVVEHQSNNVSASNDEVRQINDSPPSNIHRPTANRQLPSPRFQRRNSLSMDQHPYPRNTDNNGQNINLISQQALRFAETRYKFPPFVVTFQDKVQENEVINELKKHIGDNLRLDFALDGYRLKDNRQLFLFVKDRDLFIILSDEKNWPPNLCSKSYEKSLPRRLPPQFSLVIRNVTLDIQDNELLNDLQKDFPDIINLHRFINKNNLPTTMARLDVKSVKTMDDLLKRKHVNINSIRYPVSEYFAPAKVLVCSKCFELGHFRSNCKYEKDKCRTCELEVDDIKKHREENCDKQPHCIRCKNNHDSTDLRCPTIKTFRTELTKSLLSSSTHDNNKQQQRQQGFVRQNVYNRLNQLDRDVRDISDQLKYLLDINKKQLAQQKQITELTTSHAVLIHQNSQKLMSQQVEVTFLGETIENFLMPIYQTVLQVLPKLIQQESIPTASIESLAQRFDYHLNAFSEWKLQYKDKEMEKEKIEKMSQLASYVNPGTKL</sequence>
<reference evidence="2" key="1">
    <citation type="submission" date="2021-02" db="EMBL/GenBank/DDBJ databases">
        <authorList>
            <person name="Nowell W R."/>
        </authorList>
    </citation>
    <scope>NUCLEOTIDE SEQUENCE</scope>
</reference>
<dbReference type="OrthoDB" id="10069652at2759"/>
<evidence type="ECO:0008006" key="4">
    <source>
        <dbReference type="Google" id="ProtNLM"/>
    </source>
</evidence>
<feature type="region of interest" description="Disordered" evidence="1">
    <location>
        <begin position="121"/>
        <end position="178"/>
    </location>
</feature>
<protein>
    <recommendedName>
        <fullName evidence="4">CCHC-type domain-containing protein</fullName>
    </recommendedName>
</protein>
<dbReference type="Proteomes" id="UP000681722">
    <property type="component" value="Unassembled WGS sequence"/>
</dbReference>
<evidence type="ECO:0000313" key="2">
    <source>
        <dbReference type="EMBL" id="CAF4418754.1"/>
    </source>
</evidence>
<comment type="caution">
    <text evidence="2">The sequence shown here is derived from an EMBL/GenBank/DDBJ whole genome shotgun (WGS) entry which is preliminary data.</text>
</comment>
<evidence type="ECO:0000256" key="1">
    <source>
        <dbReference type="SAM" id="MobiDB-lite"/>
    </source>
</evidence>
<evidence type="ECO:0000313" key="3">
    <source>
        <dbReference type="Proteomes" id="UP000681722"/>
    </source>
</evidence>
<gene>
    <name evidence="2" type="ORF">SRO942_LOCUS40447</name>
</gene>